<reference evidence="2" key="2">
    <citation type="submission" date="2022-06" db="UniProtKB">
        <authorList>
            <consortium name="EnsemblMetazoa"/>
        </authorList>
    </citation>
    <scope>IDENTIFICATION</scope>
</reference>
<feature type="chain" id="PRO_5035785333" evidence="1">
    <location>
        <begin position="16"/>
        <end position="63"/>
    </location>
</feature>
<keyword evidence="3" id="KW-1185">Reference proteome</keyword>
<dbReference type="AlphaFoldDB" id="A0A8R1XZ29"/>
<evidence type="ECO:0000313" key="2">
    <source>
        <dbReference type="EnsemblMetazoa" id="OVOC6742.1"/>
    </source>
</evidence>
<sequence>MRETFLLLLIDTFAAQNNVQTVKKNDNKKIVWKTSVSVTLFLMHRLKGHVASKQFKNLKPSNG</sequence>
<organism evidence="2 3">
    <name type="scientific">Onchocerca volvulus</name>
    <dbReference type="NCBI Taxonomy" id="6282"/>
    <lineage>
        <taxon>Eukaryota</taxon>
        <taxon>Metazoa</taxon>
        <taxon>Ecdysozoa</taxon>
        <taxon>Nematoda</taxon>
        <taxon>Chromadorea</taxon>
        <taxon>Rhabditida</taxon>
        <taxon>Spirurina</taxon>
        <taxon>Spiruromorpha</taxon>
        <taxon>Filarioidea</taxon>
        <taxon>Onchocercidae</taxon>
        <taxon>Onchocerca</taxon>
    </lineage>
</organism>
<evidence type="ECO:0000313" key="3">
    <source>
        <dbReference type="Proteomes" id="UP000024404"/>
    </source>
</evidence>
<dbReference type="EMBL" id="CMVM020000180">
    <property type="status" value="NOT_ANNOTATED_CDS"/>
    <property type="molecule type" value="Genomic_DNA"/>
</dbReference>
<accession>A0A8R1XZ29</accession>
<dbReference type="EnsemblMetazoa" id="OVOC6742.1">
    <property type="protein sequence ID" value="OVOC6742.1"/>
    <property type="gene ID" value="WBGene00243551"/>
</dbReference>
<evidence type="ECO:0000256" key="1">
    <source>
        <dbReference type="SAM" id="SignalP"/>
    </source>
</evidence>
<dbReference type="Proteomes" id="UP000024404">
    <property type="component" value="Unassembled WGS sequence"/>
</dbReference>
<name>A0A8R1XZ29_ONCVO</name>
<feature type="signal peptide" evidence="1">
    <location>
        <begin position="1"/>
        <end position="15"/>
    </location>
</feature>
<proteinExistence type="predicted"/>
<keyword evidence="1" id="KW-0732">Signal</keyword>
<protein>
    <submittedName>
        <fullName evidence="2">Uncharacterized protein</fullName>
    </submittedName>
</protein>
<reference evidence="3" key="1">
    <citation type="submission" date="2013-10" db="EMBL/GenBank/DDBJ databases">
        <title>Genome sequencing of Onchocerca volvulus.</title>
        <authorList>
            <person name="Cotton J."/>
            <person name="Tsai J."/>
            <person name="Stanley E."/>
            <person name="Tracey A."/>
            <person name="Holroyd N."/>
            <person name="Lustigman S."/>
            <person name="Berriman M."/>
        </authorList>
    </citation>
    <scope>NUCLEOTIDE SEQUENCE</scope>
</reference>